<proteinExistence type="predicted"/>
<protein>
    <submittedName>
        <fullName evidence="2">Uncharacterized protein</fullName>
    </submittedName>
</protein>
<evidence type="ECO:0000256" key="1">
    <source>
        <dbReference type="SAM" id="MobiDB-lite"/>
    </source>
</evidence>
<dbReference type="EMBL" id="CAAALY010001541">
    <property type="protein sequence ID" value="VEL07349.1"/>
    <property type="molecule type" value="Genomic_DNA"/>
</dbReference>
<keyword evidence="3" id="KW-1185">Reference proteome</keyword>
<dbReference type="AlphaFoldDB" id="A0A3S4ZBI6"/>
<evidence type="ECO:0000313" key="2">
    <source>
        <dbReference type="EMBL" id="VEL07349.1"/>
    </source>
</evidence>
<organism evidence="2 3">
    <name type="scientific">Protopolystoma xenopodis</name>
    <dbReference type="NCBI Taxonomy" id="117903"/>
    <lineage>
        <taxon>Eukaryota</taxon>
        <taxon>Metazoa</taxon>
        <taxon>Spiralia</taxon>
        <taxon>Lophotrochozoa</taxon>
        <taxon>Platyhelminthes</taxon>
        <taxon>Monogenea</taxon>
        <taxon>Polyopisthocotylea</taxon>
        <taxon>Polystomatidea</taxon>
        <taxon>Polystomatidae</taxon>
        <taxon>Protopolystoma</taxon>
    </lineage>
</organism>
<gene>
    <name evidence="2" type="ORF">PXEA_LOCUS789</name>
</gene>
<evidence type="ECO:0000313" key="3">
    <source>
        <dbReference type="Proteomes" id="UP000784294"/>
    </source>
</evidence>
<comment type="caution">
    <text evidence="2">The sequence shown here is derived from an EMBL/GenBank/DDBJ whole genome shotgun (WGS) entry which is preliminary data.</text>
</comment>
<name>A0A3S4ZBI6_9PLAT</name>
<reference evidence="2" key="1">
    <citation type="submission" date="2018-11" db="EMBL/GenBank/DDBJ databases">
        <authorList>
            <consortium name="Pathogen Informatics"/>
        </authorList>
    </citation>
    <scope>NUCLEOTIDE SEQUENCE</scope>
</reference>
<feature type="region of interest" description="Disordered" evidence="1">
    <location>
        <begin position="311"/>
        <end position="332"/>
    </location>
</feature>
<accession>A0A3S4ZBI6</accession>
<dbReference type="Proteomes" id="UP000784294">
    <property type="component" value="Unassembled WGS sequence"/>
</dbReference>
<feature type="compositionally biased region" description="Polar residues" evidence="1">
    <location>
        <begin position="320"/>
        <end position="332"/>
    </location>
</feature>
<feature type="region of interest" description="Disordered" evidence="1">
    <location>
        <begin position="382"/>
        <end position="401"/>
    </location>
</feature>
<sequence length="401" mass="44174">MRPGRLTLGCLLFLAVFSATLWPRILVVRRWLKSQIAGFLLYSSTCRKSAKKYLDGDCNVEPGSAKSNTWILEPPQIPPFCQAFSQDITNPQCLAVIPTSYPSSLINKSFDSRPKTASVISRLGRFRFSSGTKIFPSLNASSRSNWKCQPCLSNEVTKFAQTAAQLSVNSNTDFLVPSPFQTSYSTRDSWIMEVETKPRRLTPGHVLPQKLSLNTATCLKSCGKSLTSHRPNAMLYPMDCFAPPSEVKISTTQLDSRDILQTHELKNNCIKPIYRTPKTPLTKYRSYSTISCLSSSSCSSCSSCSFPSPSSESSARRSPAEQSFADSPLTSTVDSLDHHPSFLAGIVSSSSSSTSSPTLSSHAFLASRIEYGGRDFLSCGNTTGYRRGKRKFSHNNDLKKK</sequence>